<dbReference type="Pfam" id="PF00646">
    <property type="entry name" value="F-box"/>
    <property type="match status" value="1"/>
</dbReference>
<comment type="caution">
    <text evidence="3">The sequence shown here is derived from an EMBL/GenBank/DDBJ whole genome shotgun (WGS) entry which is preliminary data.</text>
</comment>
<sequence length="374" mass="43698">MAAKKKMKASSINPTIFPDDITIELFSRLPIKSLMRFKCLSTFFNSLPSESYFMDIHQLSCRRSRLDEINFFVPECDGFHSIAMTKEGRKVSRCDLDFPYNNLSYKSGLFCFSVEKFESVRIFNPGTREVIVLPRVKQLYNLRNLSECYLALYYGCSYTLGYEPKENKYKVLMTLCVSRECTRNWIFTLGTDKSWREINRVIYSPHKNKHTLCVCGVIYILNCWSTSLVAFDLKAENFKFIPLWRGSQLWNGHYDLIEVNGKLAVWNGTSELVHLRVLGDPQKEEWQSQIIHCPSNMKNFGTYRICSCCDGEILIFLIRLNESIKSRSCYCYDVRKNTWKYLKTSLFGVKNCVDKGIYTYVESLFPLKKICNVR</sequence>
<keyword evidence="4" id="KW-1185">Reference proteome</keyword>
<dbReference type="InterPro" id="IPR011043">
    <property type="entry name" value="Gal_Oxase/kelch_b-propeller"/>
</dbReference>
<dbReference type="Pfam" id="PF08268">
    <property type="entry name" value="FBA_3"/>
    <property type="match status" value="1"/>
</dbReference>
<dbReference type="EMBL" id="JACXVP010000002">
    <property type="protein sequence ID" value="KAG5624172.1"/>
    <property type="molecule type" value="Genomic_DNA"/>
</dbReference>
<dbReference type="InterPro" id="IPR017451">
    <property type="entry name" value="F-box-assoc_interact_dom"/>
</dbReference>
<dbReference type="NCBIfam" id="TIGR01640">
    <property type="entry name" value="F_box_assoc_1"/>
    <property type="match status" value="1"/>
</dbReference>
<organism evidence="3 4">
    <name type="scientific">Solanum commersonii</name>
    <name type="common">Commerson's wild potato</name>
    <name type="synonym">Commerson's nightshade</name>
    <dbReference type="NCBI Taxonomy" id="4109"/>
    <lineage>
        <taxon>Eukaryota</taxon>
        <taxon>Viridiplantae</taxon>
        <taxon>Streptophyta</taxon>
        <taxon>Embryophyta</taxon>
        <taxon>Tracheophyta</taxon>
        <taxon>Spermatophyta</taxon>
        <taxon>Magnoliopsida</taxon>
        <taxon>eudicotyledons</taxon>
        <taxon>Gunneridae</taxon>
        <taxon>Pentapetalae</taxon>
        <taxon>asterids</taxon>
        <taxon>lamiids</taxon>
        <taxon>Solanales</taxon>
        <taxon>Solanaceae</taxon>
        <taxon>Solanoideae</taxon>
        <taxon>Solaneae</taxon>
        <taxon>Solanum</taxon>
    </lineage>
</organism>
<dbReference type="SUPFAM" id="SSF50965">
    <property type="entry name" value="Galactose oxidase, central domain"/>
    <property type="match status" value="1"/>
</dbReference>
<dbReference type="Proteomes" id="UP000824120">
    <property type="component" value="Chromosome 2"/>
</dbReference>
<dbReference type="SUPFAM" id="SSF81383">
    <property type="entry name" value="F-box domain"/>
    <property type="match status" value="1"/>
</dbReference>
<protein>
    <recommendedName>
        <fullName evidence="5">F-box domain-containing protein</fullName>
    </recommendedName>
</protein>
<evidence type="ECO:0000313" key="4">
    <source>
        <dbReference type="Proteomes" id="UP000824120"/>
    </source>
</evidence>
<gene>
    <name evidence="3" type="ORF">H5410_009390</name>
</gene>
<evidence type="ECO:0008006" key="5">
    <source>
        <dbReference type="Google" id="ProtNLM"/>
    </source>
</evidence>
<evidence type="ECO:0000259" key="2">
    <source>
        <dbReference type="Pfam" id="PF08268"/>
    </source>
</evidence>
<evidence type="ECO:0000313" key="3">
    <source>
        <dbReference type="EMBL" id="KAG5624172.1"/>
    </source>
</evidence>
<dbReference type="PANTHER" id="PTHR31111:SF44">
    <property type="entry name" value="F-BOX DOMAIN-CONTAINING PROTEIN"/>
    <property type="match status" value="1"/>
</dbReference>
<dbReference type="OrthoDB" id="1246558at2759"/>
<proteinExistence type="predicted"/>
<dbReference type="PANTHER" id="PTHR31111">
    <property type="entry name" value="BNAA05G37150D PROTEIN-RELATED"/>
    <property type="match status" value="1"/>
</dbReference>
<evidence type="ECO:0000259" key="1">
    <source>
        <dbReference type="Pfam" id="PF00646"/>
    </source>
</evidence>
<feature type="domain" description="F-box" evidence="1">
    <location>
        <begin position="17"/>
        <end position="47"/>
    </location>
</feature>
<reference evidence="3 4" key="1">
    <citation type="submission" date="2020-09" db="EMBL/GenBank/DDBJ databases">
        <title>De no assembly of potato wild relative species, Solanum commersonii.</title>
        <authorList>
            <person name="Cho K."/>
        </authorList>
    </citation>
    <scope>NUCLEOTIDE SEQUENCE [LARGE SCALE GENOMIC DNA]</scope>
    <source>
        <strain evidence="3">LZ3.2</strain>
        <tissue evidence="3">Leaf</tissue>
    </source>
</reference>
<feature type="domain" description="F-box associated beta-propeller type 3" evidence="2">
    <location>
        <begin position="90"/>
        <end position="345"/>
    </location>
</feature>
<dbReference type="InterPro" id="IPR001810">
    <property type="entry name" value="F-box_dom"/>
</dbReference>
<dbReference type="AlphaFoldDB" id="A0A9J6AIL5"/>
<dbReference type="InterPro" id="IPR013187">
    <property type="entry name" value="F-box-assoc_dom_typ3"/>
</dbReference>
<name>A0A9J6AIL5_SOLCO</name>
<accession>A0A9J6AIL5</accession>
<dbReference type="InterPro" id="IPR036047">
    <property type="entry name" value="F-box-like_dom_sf"/>
</dbReference>